<name>A0A8H4VX64_9HELO</name>
<accession>A0A8H4VX64</accession>
<dbReference type="InterPro" id="IPR011990">
    <property type="entry name" value="TPR-like_helical_dom_sf"/>
</dbReference>
<proteinExistence type="predicted"/>
<feature type="region of interest" description="Disordered" evidence="1">
    <location>
        <begin position="1"/>
        <end position="39"/>
    </location>
</feature>
<feature type="compositionally biased region" description="Polar residues" evidence="1">
    <location>
        <begin position="438"/>
        <end position="447"/>
    </location>
</feature>
<protein>
    <recommendedName>
        <fullName evidence="2">Clr5 domain-containing protein</fullName>
    </recommendedName>
</protein>
<feature type="compositionally biased region" description="Polar residues" evidence="1">
    <location>
        <begin position="87"/>
        <end position="97"/>
    </location>
</feature>
<evidence type="ECO:0000313" key="4">
    <source>
        <dbReference type="Proteomes" id="UP000566819"/>
    </source>
</evidence>
<feature type="region of interest" description="Disordered" evidence="1">
    <location>
        <begin position="230"/>
        <end position="257"/>
    </location>
</feature>
<dbReference type="Proteomes" id="UP000566819">
    <property type="component" value="Unassembled WGS sequence"/>
</dbReference>
<dbReference type="AlphaFoldDB" id="A0A8H4VX64"/>
<feature type="compositionally biased region" description="Polar residues" evidence="1">
    <location>
        <begin position="454"/>
        <end position="466"/>
    </location>
</feature>
<dbReference type="Pfam" id="PF14420">
    <property type="entry name" value="Clr5"/>
    <property type="match status" value="1"/>
</dbReference>
<feature type="compositionally biased region" description="Polar residues" evidence="1">
    <location>
        <begin position="21"/>
        <end position="32"/>
    </location>
</feature>
<dbReference type="PANTHER" id="PTHR38788">
    <property type="entry name" value="CLR5 DOMAIN-CONTAINING PROTEIN"/>
    <property type="match status" value="1"/>
</dbReference>
<gene>
    <name evidence="3" type="ORF">G7Y89_g12275</name>
</gene>
<feature type="domain" description="Clr5" evidence="2">
    <location>
        <begin position="140"/>
        <end position="192"/>
    </location>
</feature>
<feature type="compositionally biased region" description="Basic and acidic residues" evidence="1">
    <location>
        <begin position="467"/>
        <end position="476"/>
    </location>
</feature>
<organism evidence="3 4">
    <name type="scientific">Cudoniella acicularis</name>
    <dbReference type="NCBI Taxonomy" id="354080"/>
    <lineage>
        <taxon>Eukaryota</taxon>
        <taxon>Fungi</taxon>
        <taxon>Dikarya</taxon>
        <taxon>Ascomycota</taxon>
        <taxon>Pezizomycotina</taxon>
        <taxon>Leotiomycetes</taxon>
        <taxon>Helotiales</taxon>
        <taxon>Tricladiaceae</taxon>
        <taxon>Cudoniella</taxon>
    </lineage>
</organism>
<keyword evidence="4" id="KW-1185">Reference proteome</keyword>
<dbReference type="EMBL" id="JAAMPI010001273">
    <property type="protein sequence ID" value="KAF4625886.1"/>
    <property type="molecule type" value="Genomic_DNA"/>
</dbReference>
<dbReference type="Gene3D" id="1.25.40.10">
    <property type="entry name" value="Tetratricopeptide repeat domain"/>
    <property type="match status" value="1"/>
</dbReference>
<feature type="compositionally biased region" description="Polar residues" evidence="1">
    <location>
        <begin position="104"/>
        <end position="116"/>
    </location>
</feature>
<evidence type="ECO:0000313" key="3">
    <source>
        <dbReference type="EMBL" id="KAF4625886.1"/>
    </source>
</evidence>
<dbReference type="OrthoDB" id="3557985at2759"/>
<feature type="compositionally biased region" description="Basic and acidic residues" evidence="1">
    <location>
        <begin position="428"/>
        <end position="437"/>
    </location>
</feature>
<reference evidence="3 4" key="1">
    <citation type="submission" date="2020-03" db="EMBL/GenBank/DDBJ databases">
        <title>Draft Genome Sequence of Cudoniella acicularis.</title>
        <authorList>
            <person name="Buettner E."/>
            <person name="Kellner H."/>
        </authorList>
    </citation>
    <scope>NUCLEOTIDE SEQUENCE [LARGE SCALE GENOMIC DNA]</scope>
    <source>
        <strain evidence="3 4">DSM 108380</strain>
    </source>
</reference>
<dbReference type="SUPFAM" id="SSF48452">
    <property type="entry name" value="TPR-like"/>
    <property type="match status" value="1"/>
</dbReference>
<comment type="caution">
    <text evidence="3">The sequence shown here is derived from an EMBL/GenBank/DDBJ whole genome shotgun (WGS) entry which is preliminary data.</text>
</comment>
<feature type="region of interest" description="Disordered" evidence="1">
    <location>
        <begin position="428"/>
        <end position="476"/>
    </location>
</feature>
<evidence type="ECO:0000256" key="1">
    <source>
        <dbReference type="SAM" id="MobiDB-lite"/>
    </source>
</evidence>
<feature type="region of interest" description="Disordered" evidence="1">
    <location>
        <begin position="87"/>
        <end position="135"/>
    </location>
</feature>
<dbReference type="PANTHER" id="PTHR38788:SF3">
    <property type="entry name" value="CLR5 DOMAIN-CONTAINING PROTEIN"/>
    <property type="match status" value="1"/>
</dbReference>
<evidence type="ECO:0000259" key="2">
    <source>
        <dbReference type="Pfam" id="PF14420"/>
    </source>
</evidence>
<dbReference type="InterPro" id="IPR025676">
    <property type="entry name" value="Clr5_dom"/>
</dbReference>
<sequence>MHPQQNSSDFAFGGHWPHQAPISNQPESQFLAPSTHYGKVEDGPHQALSYSFVPLVPSFGLGDSSNNPPSIRSSLSAPLATAFTAPVQSTPTSSTVGSRFPPLQNFSKTGSSQSDQSYERPIHPPPRPRKSMPRTLTLTPSAWEKHHGEIKKLWIDENKTLPETMKIMADNFGFEPSVEQYKKQLKKWNWSKYLPAKEVFWMENKAAKRKREEKKDTIFDYRGQTYTKQSLQSRLQKRKNQEEEATISADAPTPSDIVYTTPHNDATSPLYIVSPKVSAQQPRWTPAPTSHTQHPHHLNLLWNGHSKTDFDAVYHEAQELERLARIEDAENKFREALTGFENLFSATHEDTIAVAYRLASFYAQNDRMKDADAVLDWMTEKHIERFGDRCLETIEHLLHVVEMFRNWSRNEDAKAFLSRMLDVLKEAPKHTQDEATRIRSSNSFTTSDRFDGGQTRTIPHQPQSSSDRMRTTDSNE</sequence>